<proteinExistence type="predicted"/>
<sequence length="281" mass="31791">MSHRIVWVEDNHFLQQIIINILKDSPFTPEFTTSASLTAWAAMTSGDRGGASIVVVDWHNEFSRGFAGFPAEGHHSSKFASNSTPVFLLISPECEDEASQLLQKGWIIGYEKFDNFFLGRKYTFLTNLTAGDKPREQKKILVIEGKPELREVLAAILSNLPNKWNLVKDGVSALMELEQAGRIEPYDVIICFQSIRDISPIEFFMLLKGQVDFYNVSYSLLEALGEEKLRFLPQVYSRSVRVLVSDDYEAQQAQEKGIISHFISKSDLFGDFSNFMDMVLG</sequence>
<evidence type="ECO:0000313" key="4">
    <source>
        <dbReference type="Proteomes" id="UP000233256"/>
    </source>
</evidence>
<reference evidence="3 4" key="1">
    <citation type="journal article" date="2017" name="ISME J.">
        <title>Potential for microbial H2 and metal transformations associated with novel bacteria and archaea in deep terrestrial subsurface sediments.</title>
        <authorList>
            <person name="Hernsdorf A.W."/>
            <person name="Amano Y."/>
            <person name="Miyakawa K."/>
            <person name="Ise K."/>
            <person name="Suzuki Y."/>
            <person name="Anantharaman K."/>
            <person name="Probst A."/>
            <person name="Burstein D."/>
            <person name="Thomas B.C."/>
            <person name="Banfield J.F."/>
        </authorList>
    </citation>
    <scope>NUCLEOTIDE SEQUENCE [LARGE SCALE GENOMIC DNA]</scope>
    <source>
        <strain evidence="3">HGW-Wallbacteria-1</strain>
    </source>
</reference>
<dbReference type="EMBL" id="PGXC01000001">
    <property type="protein sequence ID" value="PKK91853.1"/>
    <property type="molecule type" value="Genomic_DNA"/>
</dbReference>
<dbReference type="SUPFAM" id="SSF52172">
    <property type="entry name" value="CheY-like"/>
    <property type="match status" value="1"/>
</dbReference>
<feature type="domain" description="Response regulatory" evidence="2">
    <location>
        <begin position="139"/>
        <end position="280"/>
    </location>
</feature>
<comment type="caution">
    <text evidence="3">The sequence shown here is derived from an EMBL/GenBank/DDBJ whole genome shotgun (WGS) entry which is preliminary data.</text>
</comment>
<dbReference type="AlphaFoldDB" id="A0A2N1PU28"/>
<organism evidence="3 4">
    <name type="scientific">Candidatus Wallbacteria bacterium HGW-Wallbacteria-1</name>
    <dbReference type="NCBI Taxonomy" id="2013854"/>
    <lineage>
        <taxon>Bacteria</taxon>
        <taxon>Candidatus Walliibacteriota</taxon>
    </lineage>
</organism>
<evidence type="ECO:0000259" key="2">
    <source>
        <dbReference type="PROSITE" id="PS50110"/>
    </source>
</evidence>
<dbReference type="PROSITE" id="PS50110">
    <property type="entry name" value="RESPONSE_REGULATORY"/>
    <property type="match status" value="1"/>
</dbReference>
<dbReference type="InterPro" id="IPR011006">
    <property type="entry name" value="CheY-like_superfamily"/>
</dbReference>
<dbReference type="Proteomes" id="UP000233256">
    <property type="component" value="Unassembled WGS sequence"/>
</dbReference>
<evidence type="ECO:0000256" key="1">
    <source>
        <dbReference type="PROSITE-ProRule" id="PRU00169"/>
    </source>
</evidence>
<accession>A0A2N1PU28</accession>
<comment type="caution">
    <text evidence="1">Lacks conserved residue(s) required for the propagation of feature annotation.</text>
</comment>
<name>A0A2N1PU28_9BACT</name>
<gene>
    <name evidence="3" type="ORF">CVV64_00040</name>
</gene>
<dbReference type="InterPro" id="IPR001789">
    <property type="entry name" value="Sig_transdc_resp-reg_receiver"/>
</dbReference>
<evidence type="ECO:0000313" key="3">
    <source>
        <dbReference type="EMBL" id="PKK91853.1"/>
    </source>
</evidence>
<dbReference type="GO" id="GO:0000160">
    <property type="term" value="P:phosphorelay signal transduction system"/>
    <property type="evidence" value="ECO:0007669"/>
    <property type="project" value="InterPro"/>
</dbReference>
<protein>
    <recommendedName>
        <fullName evidence="2">Response regulatory domain-containing protein</fullName>
    </recommendedName>
</protein>